<dbReference type="RefSeq" id="WP_342596161.1">
    <property type="nucleotide sequence ID" value="NZ_CP151919.1"/>
</dbReference>
<organism evidence="2 3">
    <name type="scientific">Salinicola lusitanus</name>
    <dbReference type="NCBI Taxonomy" id="1949085"/>
    <lineage>
        <taxon>Bacteria</taxon>
        <taxon>Pseudomonadati</taxon>
        <taxon>Pseudomonadota</taxon>
        <taxon>Gammaproteobacteria</taxon>
        <taxon>Oceanospirillales</taxon>
        <taxon>Halomonadaceae</taxon>
        <taxon>Salinicola</taxon>
    </lineage>
</organism>
<keyword evidence="3" id="KW-1185">Reference proteome</keyword>
<keyword evidence="1" id="KW-0732">Signal</keyword>
<gene>
    <name evidence="2" type="ORF">AAGT95_08250</name>
</gene>
<evidence type="ECO:0000313" key="3">
    <source>
        <dbReference type="Proteomes" id="UP001453229"/>
    </source>
</evidence>
<reference evidence="2 3" key="1">
    <citation type="submission" date="2024-04" db="EMBL/GenBank/DDBJ databases">
        <title>Salinicola lusitanus LLJ914,a marine bacterium isolated from the Okinawa Trough.</title>
        <authorList>
            <person name="Li J."/>
        </authorList>
    </citation>
    <scope>NUCLEOTIDE SEQUENCE [LARGE SCALE GENOMIC DNA]</scope>
    <source>
        <strain evidence="2 3">LLJ914</strain>
    </source>
</reference>
<accession>A0ABZ3CXJ8</accession>
<feature type="chain" id="PRO_5046096180" evidence="1">
    <location>
        <begin position="30"/>
        <end position="47"/>
    </location>
</feature>
<feature type="signal peptide" evidence="1">
    <location>
        <begin position="1"/>
        <end position="29"/>
    </location>
</feature>
<protein>
    <submittedName>
        <fullName evidence="2">Uncharacterized protein</fullName>
    </submittedName>
</protein>
<sequence length="47" mass="5109">MTSTTLGISCCYGALWLSAALFALEPAHAAGERERLETGREVIERLN</sequence>
<evidence type="ECO:0000256" key="1">
    <source>
        <dbReference type="SAM" id="SignalP"/>
    </source>
</evidence>
<name>A0ABZ3CXJ8_9GAMM</name>
<proteinExistence type="predicted"/>
<dbReference type="EMBL" id="CP151919">
    <property type="protein sequence ID" value="XAD55961.1"/>
    <property type="molecule type" value="Genomic_DNA"/>
</dbReference>
<dbReference type="Proteomes" id="UP001453229">
    <property type="component" value="Chromosome"/>
</dbReference>
<evidence type="ECO:0000313" key="2">
    <source>
        <dbReference type="EMBL" id="XAD55961.1"/>
    </source>
</evidence>